<evidence type="ECO:0000256" key="7">
    <source>
        <dbReference type="ARBA" id="ARBA00022737"/>
    </source>
</evidence>
<dbReference type="GO" id="GO:0006896">
    <property type="term" value="P:Golgi to vacuole transport"/>
    <property type="evidence" value="ECO:0007669"/>
    <property type="project" value="InterPro"/>
</dbReference>
<feature type="domain" description="C2H2-type" evidence="21">
    <location>
        <begin position="470"/>
        <end position="492"/>
    </location>
</feature>
<evidence type="ECO:0000256" key="2">
    <source>
        <dbReference type="ARBA" id="ARBA00004180"/>
    </source>
</evidence>
<comment type="function">
    <text evidence="16">Part of the AP-3 complex, an adaptor-related complex which is not clathrin-associated. The complex is associated with the Golgi region as well as more peripheral structures. It facilitates the budding of vesicles from the Golgi membrane and may be directly involved in trafficking to lysosomes. In concert with the BLOC-1 complex, AP-3 is required to target cargos into vesicles assembled at cell bodies for delivery into neurites and nerve terminals.</text>
</comment>
<feature type="region of interest" description="Disordered" evidence="19">
    <location>
        <begin position="1237"/>
        <end position="1256"/>
    </location>
</feature>
<evidence type="ECO:0000256" key="3">
    <source>
        <dbReference type="ARBA" id="ARBA00004555"/>
    </source>
</evidence>
<dbReference type="SMART" id="SM00355">
    <property type="entry name" value="ZnF_C2H2"/>
    <property type="match status" value="17"/>
</dbReference>
<evidence type="ECO:0000256" key="10">
    <source>
        <dbReference type="ARBA" id="ARBA00022927"/>
    </source>
</evidence>
<dbReference type="InterPro" id="IPR022775">
    <property type="entry name" value="AP_mu_sigma_su"/>
</dbReference>
<dbReference type="Pfam" id="PF00096">
    <property type="entry name" value="zf-C2H2"/>
    <property type="match status" value="5"/>
</dbReference>
<feature type="domain" description="C2H2-type" evidence="21">
    <location>
        <begin position="871"/>
        <end position="898"/>
    </location>
</feature>
<keyword evidence="12" id="KW-0238">DNA-binding</keyword>
<feature type="domain" description="C2H2-type" evidence="21">
    <location>
        <begin position="928"/>
        <end position="955"/>
    </location>
</feature>
<dbReference type="FunFam" id="3.30.450.60:FF:000001">
    <property type="entry name" value="AP complex subunit sigma"/>
    <property type="match status" value="1"/>
</dbReference>
<evidence type="ECO:0000256" key="1">
    <source>
        <dbReference type="ARBA" id="ARBA00004123"/>
    </source>
</evidence>
<keyword evidence="18" id="KW-0175">Coiled coil</keyword>
<proteinExistence type="inferred from homology"/>
<keyword evidence="13 20" id="KW-0472">Membrane</keyword>
<dbReference type="InterPro" id="IPR036236">
    <property type="entry name" value="Znf_C2H2_sf"/>
</dbReference>
<evidence type="ECO:0000256" key="13">
    <source>
        <dbReference type="ARBA" id="ARBA00023136"/>
    </source>
</evidence>
<accession>A0A1I7W9T4</accession>
<dbReference type="InterPro" id="IPR000804">
    <property type="entry name" value="Clathrin_sm-chain_CS"/>
</dbReference>
<evidence type="ECO:0000256" key="18">
    <source>
        <dbReference type="SAM" id="Coils"/>
    </source>
</evidence>
<dbReference type="GO" id="GO:0010468">
    <property type="term" value="P:regulation of gene expression"/>
    <property type="evidence" value="ECO:0007669"/>
    <property type="project" value="TreeGrafter"/>
</dbReference>
<evidence type="ECO:0000256" key="12">
    <source>
        <dbReference type="ARBA" id="ARBA00023125"/>
    </source>
</evidence>
<sequence length="1256" mass="145288">MIKAILVINNHGKPRLLKFYQYYTEEMQQQIVRETFQLVSKRDDNVCNFLEGGTLIDGNDYRLIYRHYATLYFIFCVDSSESELGILDLIQVFVETLDRCFENVCELDMIFHVDKTNMNEILLRIQEQEKLQKQEINNNKEIHIRGIQCHRLTYLQIHMKIMIQTVLRCMHMKRFTLQETIFPLLIYQSLFYYFFLQLRSAVIKLALYMTFVFLDPPYCDSNDPFKQTIGPQIINTPINTEQLMYPQSIQYSTHDDTSTQIEYEEITRAHCINCDKLIDIQCANHSQSSCILKKDLKCIKCGEEFNFEQNLKVHFVVEHTSQNDYRPGSECLFCDSRRKKKIFQRFHAYIAHAKSHYKPDKFFCGSCSEEFEYYALFTRHRRLTHPSQNDRISGANFSNELGFCPQCGRMIPLEQCASHRLLHSLHHKIDRKQERIAEKVRERESHKNTIGNIEDESLSKKRKQVKPHKHSCMQCNKAFRRPAELRRHQAVHDNVLRWKCGMCEKGYAHQSGLLAHKKAVHSLDVTVRSCRICGQNFLKLSNLHRHIKTQHPLETRTAVLDCPECPCVFATNGALNRHRKQVHAIFSHANGIGLFECEVCRRVFNRSFLLKRHRRFHNRTEPSTSKPHKCNRCEKRFNLKSTLKLHLDVHSRREIDDPILTDPKCSICLKHLSSRNALRKHMLIHENNYGCPQCFQVRQTFIKFSTIHRLDKHRCVPLTALGSTVEGEQLIELSAPRSIELVQHAPGTLEDSIAPSNREPIYCEFCPLILHGRVQYNQHVRAVHQSGSLGDTIGHPILEPDRNLGIVSSQSFPGAELTGRELAEGLFQARAQSVDRIDPDNENQFHEFLFYTYIYSKPLFITGPSILTKPHQCNTCSASFIKPSDLTRHIRTHTGERPFVCDVCNRAFSVRSSLNAHIKTHSRGAPEETCIVCSATFYTKSALALHLRIHTGERPLKCRYCAYSFRTSSDRLQHESNVHDVTNKPTMKKHQEQLINTMAQISALPAAPIKLSSGSAFGPVTHSAPVRFLICTSIYLFYHVPPTSLQMENIIYITAKRISVTEYSVIISRTPMKTIRKGIDTAASVSENTVRASAAQSAYLRLHLCDTQILSVLSSGILKALEGTDSGIKFLLNSSFYLYVFIIFFYALFLVNIYLQLTLSGAVPDPIDLMIPAAIPQPRYSTLYYSWLYSYFVKILKEISYIYFYRKEERTDFTCKLCGRKYLDMEPLVAHIRRDHERDHPQSFAPRPAARTAPIH</sequence>
<dbReference type="GO" id="GO:0003677">
    <property type="term" value="F:DNA binding"/>
    <property type="evidence" value="ECO:0007669"/>
    <property type="project" value="UniProtKB-KW"/>
</dbReference>
<keyword evidence="5" id="KW-0813">Transport</keyword>
<keyword evidence="20" id="KW-1133">Transmembrane helix</keyword>
<dbReference type="PROSITE" id="PS00028">
    <property type="entry name" value="ZINC_FINGER_C2H2_1"/>
    <property type="match status" value="14"/>
</dbReference>
<keyword evidence="10" id="KW-0653">Protein transport</keyword>
<organism evidence="22 23">
    <name type="scientific">Heterorhabditis bacteriophora</name>
    <name type="common">Entomopathogenic nematode worm</name>
    <dbReference type="NCBI Taxonomy" id="37862"/>
    <lineage>
        <taxon>Eukaryota</taxon>
        <taxon>Metazoa</taxon>
        <taxon>Ecdysozoa</taxon>
        <taxon>Nematoda</taxon>
        <taxon>Chromadorea</taxon>
        <taxon>Rhabditida</taxon>
        <taxon>Rhabditina</taxon>
        <taxon>Rhabditomorpha</taxon>
        <taxon>Strongyloidea</taxon>
        <taxon>Heterorhabditidae</taxon>
        <taxon>Heterorhabditis</taxon>
    </lineage>
</organism>
<keyword evidence="15" id="KW-0968">Cytoplasmic vesicle</keyword>
<name>A0A1I7W9T4_HETBA</name>
<feature type="transmembrane region" description="Helical" evidence="20">
    <location>
        <begin position="1136"/>
        <end position="1155"/>
    </location>
</feature>
<feature type="domain" description="C2H2-type" evidence="21">
    <location>
        <begin position="595"/>
        <end position="622"/>
    </location>
</feature>
<evidence type="ECO:0000256" key="11">
    <source>
        <dbReference type="ARBA" id="ARBA00023034"/>
    </source>
</evidence>
<evidence type="ECO:0000256" key="9">
    <source>
        <dbReference type="ARBA" id="ARBA00022833"/>
    </source>
</evidence>
<dbReference type="GO" id="GO:0006886">
    <property type="term" value="P:intracellular protein transport"/>
    <property type="evidence" value="ECO:0007669"/>
    <property type="project" value="InterPro"/>
</dbReference>
<dbReference type="GO" id="GO:0030659">
    <property type="term" value="C:cytoplasmic vesicle membrane"/>
    <property type="evidence" value="ECO:0007669"/>
    <property type="project" value="UniProtKB-SubCell"/>
</dbReference>
<dbReference type="GO" id="GO:0008270">
    <property type="term" value="F:zinc ion binding"/>
    <property type="evidence" value="ECO:0007669"/>
    <property type="project" value="UniProtKB-KW"/>
</dbReference>
<keyword evidence="14" id="KW-0539">Nucleus</keyword>
<evidence type="ECO:0000256" key="5">
    <source>
        <dbReference type="ARBA" id="ARBA00022448"/>
    </source>
</evidence>
<feature type="domain" description="C2H2-type" evidence="21">
    <location>
        <begin position="899"/>
        <end position="926"/>
    </location>
</feature>
<feature type="domain" description="C2H2-type" evidence="21">
    <location>
        <begin position="296"/>
        <end position="324"/>
    </location>
</feature>
<evidence type="ECO:0000313" key="22">
    <source>
        <dbReference type="Proteomes" id="UP000095283"/>
    </source>
</evidence>
<reference evidence="23" key="1">
    <citation type="submission" date="2016-11" db="UniProtKB">
        <authorList>
            <consortium name="WormBaseParasite"/>
        </authorList>
    </citation>
    <scope>IDENTIFICATION</scope>
</reference>
<keyword evidence="9" id="KW-0862">Zinc</keyword>
<dbReference type="FunFam" id="3.30.160.60:FF:001009">
    <property type="entry name" value="Zinc finger protein 26"/>
    <property type="match status" value="1"/>
</dbReference>
<dbReference type="PROSITE" id="PS50157">
    <property type="entry name" value="ZINC_FINGER_C2H2_2"/>
    <property type="match status" value="13"/>
</dbReference>
<dbReference type="Gene3D" id="3.30.160.60">
    <property type="entry name" value="Classic Zinc Finger"/>
    <property type="match status" value="7"/>
</dbReference>
<dbReference type="FunFam" id="3.30.160.60:FF:000557">
    <property type="entry name" value="zinc finger and SCAN domain-containing protein 29"/>
    <property type="match status" value="1"/>
</dbReference>
<keyword evidence="11" id="KW-0333">Golgi apparatus</keyword>
<feature type="domain" description="C2H2-type" evidence="21">
    <location>
        <begin position="362"/>
        <end position="390"/>
    </location>
</feature>
<dbReference type="Gene3D" id="3.30.450.60">
    <property type="match status" value="1"/>
</dbReference>
<dbReference type="SUPFAM" id="SSF57667">
    <property type="entry name" value="beta-beta-alpha zinc fingers"/>
    <property type="match status" value="5"/>
</dbReference>
<dbReference type="GO" id="GO:0030123">
    <property type="term" value="C:AP-3 adaptor complex"/>
    <property type="evidence" value="ECO:0007669"/>
    <property type="project" value="InterPro"/>
</dbReference>
<feature type="domain" description="C2H2-type" evidence="21">
    <location>
        <begin position="663"/>
        <end position="690"/>
    </location>
</feature>
<keyword evidence="7" id="KW-0677">Repeat</keyword>
<evidence type="ECO:0000256" key="4">
    <source>
        <dbReference type="ARBA" id="ARBA00006972"/>
    </source>
</evidence>
<evidence type="ECO:0000256" key="8">
    <source>
        <dbReference type="ARBA" id="ARBA00022771"/>
    </source>
</evidence>
<evidence type="ECO:0000256" key="17">
    <source>
        <dbReference type="PROSITE-ProRule" id="PRU00042"/>
    </source>
</evidence>
<dbReference type="GO" id="GO:0005634">
    <property type="term" value="C:nucleus"/>
    <property type="evidence" value="ECO:0007669"/>
    <property type="project" value="UniProtKB-SubCell"/>
</dbReference>
<dbReference type="InterPro" id="IPR013087">
    <property type="entry name" value="Znf_C2H2_type"/>
</dbReference>
<evidence type="ECO:0000256" key="6">
    <source>
        <dbReference type="ARBA" id="ARBA00022723"/>
    </source>
</evidence>
<feature type="domain" description="C2H2-type" evidence="21">
    <location>
        <begin position="628"/>
        <end position="655"/>
    </location>
</feature>
<keyword evidence="22" id="KW-1185">Reference proteome</keyword>
<keyword evidence="20" id="KW-0812">Transmembrane</keyword>
<evidence type="ECO:0000256" key="19">
    <source>
        <dbReference type="SAM" id="MobiDB-lite"/>
    </source>
</evidence>
<dbReference type="InterPro" id="IPR011012">
    <property type="entry name" value="Longin-like_dom_sf"/>
</dbReference>
<feature type="coiled-coil region" evidence="18">
    <location>
        <begin position="429"/>
        <end position="456"/>
    </location>
</feature>
<dbReference type="InterPro" id="IPR050331">
    <property type="entry name" value="Zinc_finger"/>
</dbReference>
<feature type="domain" description="C2H2-type" evidence="21">
    <location>
        <begin position="528"/>
        <end position="556"/>
    </location>
</feature>
<dbReference type="PANTHER" id="PTHR16515">
    <property type="entry name" value="PR DOMAIN ZINC FINGER PROTEIN"/>
    <property type="match status" value="1"/>
</dbReference>
<dbReference type="PANTHER" id="PTHR16515:SF66">
    <property type="entry name" value="C2H2-TYPE DOMAIN-CONTAINING PROTEIN"/>
    <property type="match status" value="1"/>
</dbReference>
<feature type="domain" description="C2H2-type" evidence="21">
    <location>
        <begin position="560"/>
        <end position="584"/>
    </location>
</feature>
<dbReference type="InterPro" id="IPR027155">
    <property type="entry name" value="APS3"/>
</dbReference>
<evidence type="ECO:0000256" key="14">
    <source>
        <dbReference type="ARBA" id="ARBA00023242"/>
    </source>
</evidence>
<protein>
    <submittedName>
        <fullName evidence="23">C2H2-type domain-containing protein</fullName>
    </submittedName>
</protein>
<comment type="similarity">
    <text evidence="4">Belongs to the adaptor complexes small subunit family.</text>
</comment>
<keyword evidence="6" id="KW-0479">Metal-binding</keyword>
<dbReference type="PROSITE" id="PS00989">
    <property type="entry name" value="CLAT_ADAPTOR_S"/>
    <property type="match status" value="1"/>
</dbReference>
<evidence type="ECO:0000256" key="20">
    <source>
        <dbReference type="SAM" id="Phobius"/>
    </source>
</evidence>
<dbReference type="WBParaSite" id="Hba_01426">
    <property type="protein sequence ID" value="Hba_01426"/>
    <property type="gene ID" value="Hba_01426"/>
</dbReference>
<evidence type="ECO:0000256" key="15">
    <source>
        <dbReference type="ARBA" id="ARBA00023329"/>
    </source>
</evidence>
<keyword evidence="8 17" id="KW-0863">Zinc-finger</keyword>
<comment type="subcellular location">
    <subcellularLocation>
        <location evidence="2">Cytoplasmic vesicle membrane</location>
        <topology evidence="2">Peripheral membrane protein</topology>
        <orientation evidence="2">Cytoplasmic side</orientation>
    </subcellularLocation>
    <subcellularLocation>
        <location evidence="3">Golgi apparatus</location>
    </subcellularLocation>
    <subcellularLocation>
        <location evidence="1">Nucleus</location>
    </subcellularLocation>
</comment>
<dbReference type="GO" id="GO:0005794">
    <property type="term" value="C:Golgi apparatus"/>
    <property type="evidence" value="ECO:0007669"/>
    <property type="project" value="UniProtKB-SubCell"/>
</dbReference>
<feature type="transmembrane region" description="Helical" evidence="20">
    <location>
        <begin position="190"/>
        <end position="214"/>
    </location>
</feature>
<feature type="domain" description="C2H2-type" evidence="21">
    <location>
        <begin position="1213"/>
        <end position="1241"/>
    </location>
</feature>
<dbReference type="AlphaFoldDB" id="A0A1I7W9T4"/>
<evidence type="ECO:0000259" key="21">
    <source>
        <dbReference type="PROSITE" id="PS50157"/>
    </source>
</evidence>
<evidence type="ECO:0000256" key="16">
    <source>
        <dbReference type="ARBA" id="ARBA00025605"/>
    </source>
</evidence>
<dbReference type="Pfam" id="PF01217">
    <property type="entry name" value="Clat_adaptor_s"/>
    <property type="match status" value="1"/>
</dbReference>
<feature type="domain" description="C2H2-type" evidence="21">
    <location>
        <begin position="498"/>
        <end position="526"/>
    </location>
</feature>
<evidence type="ECO:0000313" key="23">
    <source>
        <dbReference type="WBParaSite" id="Hba_01426"/>
    </source>
</evidence>
<dbReference type="Proteomes" id="UP000095283">
    <property type="component" value="Unplaced"/>
</dbReference>
<dbReference type="SUPFAM" id="SSF64356">
    <property type="entry name" value="SNARE-like"/>
    <property type="match status" value="1"/>
</dbReference>
<dbReference type="CDD" id="cd14834">
    <property type="entry name" value="AP3_sigma"/>
    <property type="match status" value="1"/>
</dbReference>
<dbReference type="FunFam" id="3.30.160.60:FF:000340">
    <property type="entry name" value="zinc finger protein 473 isoform X1"/>
    <property type="match status" value="1"/>
</dbReference>